<evidence type="ECO:0000256" key="1">
    <source>
        <dbReference type="ARBA" id="ARBA00023157"/>
    </source>
</evidence>
<sequence>MEYFHIFYTIWLNMLLFIKLMDCEKILNANSNTQGWEGMMNIDQLNSTLDKDGFPWQAAILEEKENLTKFVCSGVLIHERFVLLSHKCKKEFVIRKLSVIFGVNDLKNILQNYSSTYPVYKVSKAIYEKDDKNGSHMILLKLKSLTNKNPICLNTDNKSKITITKHCYIIGWPLPNYYKVIRTLDYLCLINNEDVKNVVKYCICKDILSQDRCSKIDYVNKILSQSEDEENQSQSLFNSFYNSIHSYFMEISEPLKFDKIEGNVCSIQESLFLRKIPIVYISSRSILYIDKRYLTSVNYLKNLDSGSTIVCKTSRINKCMRREYRAKSNSLFSFVGSLDTIYKKSNSMTIQTPNFSLLNMIIKNEL</sequence>
<dbReference type="InterPro" id="IPR001254">
    <property type="entry name" value="Trypsin_dom"/>
</dbReference>
<dbReference type="AlphaFoldDB" id="A0A1B6E591"/>
<name>A0A1B6E591_9HEMI</name>
<dbReference type="InterPro" id="IPR051487">
    <property type="entry name" value="Ser/Thr_Proteases_Immune/Dev"/>
</dbReference>
<keyword evidence="1" id="KW-1015">Disulfide bond</keyword>
<dbReference type="Gene3D" id="2.40.10.10">
    <property type="entry name" value="Trypsin-like serine proteases"/>
    <property type="match status" value="1"/>
</dbReference>
<dbReference type="GO" id="GO:0004252">
    <property type="term" value="F:serine-type endopeptidase activity"/>
    <property type="evidence" value="ECO:0007669"/>
    <property type="project" value="InterPro"/>
</dbReference>
<dbReference type="SUPFAM" id="SSF50494">
    <property type="entry name" value="Trypsin-like serine proteases"/>
    <property type="match status" value="1"/>
</dbReference>
<dbReference type="PANTHER" id="PTHR24256">
    <property type="entry name" value="TRYPTASE-RELATED"/>
    <property type="match status" value="1"/>
</dbReference>
<reference evidence="5" key="1">
    <citation type="submission" date="2015-12" db="EMBL/GenBank/DDBJ databases">
        <title>De novo transcriptome assembly of four potential Pierce s Disease insect vectors from Arizona vineyards.</title>
        <authorList>
            <person name="Tassone E.E."/>
        </authorList>
    </citation>
    <scope>NUCLEOTIDE SEQUENCE</scope>
</reference>
<feature type="chain" id="PRO_5008581799" description="Peptidase S1 domain-containing protein" evidence="3">
    <location>
        <begin position="24"/>
        <end position="366"/>
    </location>
</feature>
<dbReference type="Pfam" id="PF00089">
    <property type="entry name" value="Trypsin"/>
    <property type="match status" value="1"/>
</dbReference>
<gene>
    <name evidence="5" type="ORF">g.7803</name>
</gene>
<accession>A0A1B6E591</accession>
<evidence type="ECO:0000259" key="4">
    <source>
        <dbReference type="Pfam" id="PF00089"/>
    </source>
</evidence>
<organism evidence="5">
    <name type="scientific">Clastoptera arizonana</name>
    <name type="common">Arizona spittle bug</name>
    <dbReference type="NCBI Taxonomy" id="38151"/>
    <lineage>
        <taxon>Eukaryota</taxon>
        <taxon>Metazoa</taxon>
        <taxon>Ecdysozoa</taxon>
        <taxon>Arthropoda</taxon>
        <taxon>Hexapoda</taxon>
        <taxon>Insecta</taxon>
        <taxon>Pterygota</taxon>
        <taxon>Neoptera</taxon>
        <taxon>Paraneoptera</taxon>
        <taxon>Hemiptera</taxon>
        <taxon>Auchenorrhyncha</taxon>
        <taxon>Cercopoidea</taxon>
        <taxon>Clastopteridae</taxon>
        <taxon>Clastoptera</taxon>
    </lineage>
</organism>
<evidence type="ECO:0000256" key="2">
    <source>
        <dbReference type="ARBA" id="ARBA00024195"/>
    </source>
</evidence>
<keyword evidence="3" id="KW-0732">Signal</keyword>
<dbReference type="GO" id="GO:0006508">
    <property type="term" value="P:proteolysis"/>
    <property type="evidence" value="ECO:0007669"/>
    <property type="project" value="InterPro"/>
</dbReference>
<dbReference type="InterPro" id="IPR043504">
    <property type="entry name" value="Peptidase_S1_PA_chymotrypsin"/>
</dbReference>
<dbReference type="EMBL" id="GEDC01004202">
    <property type="protein sequence ID" value="JAS33096.1"/>
    <property type="molecule type" value="Transcribed_RNA"/>
</dbReference>
<feature type="domain" description="Peptidase S1" evidence="4">
    <location>
        <begin position="52"/>
        <end position="207"/>
    </location>
</feature>
<dbReference type="InterPro" id="IPR009003">
    <property type="entry name" value="Peptidase_S1_PA"/>
</dbReference>
<evidence type="ECO:0000256" key="3">
    <source>
        <dbReference type="SAM" id="SignalP"/>
    </source>
</evidence>
<feature type="signal peptide" evidence="3">
    <location>
        <begin position="1"/>
        <end position="23"/>
    </location>
</feature>
<comment type="similarity">
    <text evidence="2">Belongs to the peptidase S1 family. CLIP subfamily.</text>
</comment>
<evidence type="ECO:0000313" key="5">
    <source>
        <dbReference type="EMBL" id="JAS33096.1"/>
    </source>
</evidence>
<proteinExistence type="inferred from homology"/>
<protein>
    <recommendedName>
        <fullName evidence="4">Peptidase S1 domain-containing protein</fullName>
    </recommendedName>
</protein>